<name>A0A4Y8Q7M8_9BACL</name>
<dbReference type="Gene3D" id="3.40.140.10">
    <property type="entry name" value="Cytidine Deaminase, domain 2"/>
    <property type="match status" value="1"/>
</dbReference>
<keyword evidence="6" id="KW-0482">Metalloprotease</keyword>
<dbReference type="PROSITE" id="PS50249">
    <property type="entry name" value="MPN"/>
    <property type="match status" value="1"/>
</dbReference>
<feature type="domain" description="MPN" evidence="7">
    <location>
        <begin position="80"/>
        <end position="202"/>
    </location>
</feature>
<dbReference type="InterPro" id="IPR010994">
    <property type="entry name" value="RuvA_2-like"/>
</dbReference>
<dbReference type="Pfam" id="PF04002">
    <property type="entry name" value="RadC"/>
    <property type="match status" value="1"/>
</dbReference>
<dbReference type="NCBIfam" id="TIGR00608">
    <property type="entry name" value="radc"/>
    <property type="match status" value="1"/>
</dbReference>
<organism evidence="8 9">
    <name type="scientific">Paenibacillus athensensis</name>
    <dbReference type="NCBI Taxonomy" id="1967502"/>
    <lineage>
        <taxon>Bacteria</taxon>
        <taxon>Bacillati</taxon>
        <taxon>Bacillota</taxon>
        <taxon>Bacilli</taxon>
        <taxon>Bacillales</taxon>
        <taxon>Paenibacillaceae</taxon>
        <taxon>Paenibacillus</taxon>
    </lineage>
</organism>
<evidence type="ECO:0000256" key="2">
    <source>
        <dbReference type="ARBA" id="ARBA00022670"/>
    </source>
</evidence>
<evidence type="ECO:0000313" key="8">
    <source>
        <dbReference type="EMBL" id="TFE89819.1"/>
    </source>
</evidence>
<dbReference type="Proteomes" id="UP000298246">
    <property type="component" value="Unassembled WGS sequence"/>
</dbReference>
<keyword evidence="2" id="KW-0645">Protease</keyword>
<sequence>MNVNENNDLKALIAESLCEKQGSYMIEELFQKFPSAFDLIGATEQELRTVRGIGKGKSRQILALLKLSKAFTKPVRDPFIIRSPQNVFELLAPDLSHLQQEHFICLFLNTKKHVVASEMVSKGSLNAAIVCPREVFRMAIKRASASIICAHNHPSGDPSPSPEDIELTHRLVAAGEIIGIEVIDHVVIAGHRFYSLREKGLM</sequence>
<evidence type="ECO:0000256" key="6">
    <source>
        <dbReference type="ARBA" id="ARBA00023049"/>
    </source>
</evidence>
<protein>
    <recommendedName>
        <fullName evidence="7">MPN domain-containing protein</fullName>
    </recommendedName>
</protein>
<evidence type="ECO:0000256" key="3">
    <source>
        <dbReference type="ARBA" id="ARBA00022723"/>
    </source>
</evidence>
<dbReference type="PANTHER" id="PTHR30471:SF3">
    <property type="entry name" value="UPF0758 PROTEIN YEES-RELATED"/>
    <property type="match status" value="1"/>
</dbReference>
<dbReference type="InterPro" id="IPR001405">
    <property type="entry name" value="UPF0758"/>
</dbReference>
<gene>
    <name evidence="8" type="ORF">B5M42_06940</name>
</gene>
<comment type="similarity">
    <text evidence="1">Belongs to the UPF0758 family.</text>
</comment>
<evidence type="ECO:0000313" key="9">
    <source>
        <dbReference type="Proteomes" id="UP000298246"/>
    </source>
</evidence>
<dbReference type="PANTHER" id="PTHR30471">
    <property type="entry name" value="DNA REPAIR PROTEIN RADC"/>
    <property type="match status" value="1"/>
</dbReference>
<evidence type="ECO:0000256" key="1">
    <source>
        <dbReference type="ARBA" id="ARBA00010243"/>
    </source>
</evidence>
<dbReference type="GO" id="GO:0008237">
    <property type="term" value="F:metallopeptidase activity"/>
    <property type="evidence" value="ECO:0007669"/>
    <property type="project" value="UniProtKB-KW"/>
</dbReference>
<dbReference type="Gene3D" id="1.10.150.20">
    <property type="entry name" value="5' to 3' exonuclease, C-terminal subdomain"/>
    <property type="match status" value="1"/>
</dbReference>
<dbReference type="GO" id="GO:0046872">
    <property type="term" value="F:metal ion binding"/>
    <property type="evidence" value="ECO:0007669"/>
    <property type="project" value="UniProtKB-KW"/>
</dbReference>
<dbReference type="EMBL" id="MYFO01000006">
    <property type="protein sequence ID" value="TFE89819.1"/>
    <property type="molecule type" value="Genomic_DNA"/>
</dbReference>
<dbReference type="AlphaFoldDB" id="A0A4Y8Q7M8"/>
<dbReference type="NCBIfam" id="NF000642">
    <property type="entry name" value="PRK00024.1"/>
    <property type="match status" value="1"/>
</dbReference>
<keyword evidence="9" id="KW-1185">Reference proteome</keyword>
<keyword evidence="5" id="KW-0862">Zinc</keyword>
<evidence type="ECO:0000256" key="4">
    <source>
        <dbReference type="ARBA" id="ARBA00022801"/>
    </source>
</evidence>
<dbReference type="InterPro" id="IPR025657">
    <property type="entry name" value="RadC_JAB"/>
</dbReference>
<accession>A0A4Y8Q7M8</accession>
<dbReference type="GO" id="GO:0006508">
    <property type="term" value="P:proteolysis"/>
    <property type="evidence" value="ECO:0007669"/>
    <property type="project" value="UniProtKB-KW"/>
</dbReference>
<dbReference type="InterPro" id="IPR020891">
    <property type="entry name" value="UPF0758_CS"/>
</dbReference>
<dbReference type="InterPro" id="IPR037518">
    <property type="entry name" value="MPN"/>
</dbReference>
<keyword evidence="4" id="KW-0378">Hydrolase</keyword>
<keyword evidence="3" id="KW-0479">Metal-binding</keyword>
<reference evidence="8 9" key="1">
    <citation type="submission" date="2017-03" db="EMBL/GenBank/DDBJ databases">
        <title>Isolation of Levoglucosan Utilizing Bacteria.</title>
        <authorList>
            <person name="Arya A.S."/>
        </authorList>
    </citation>
    <scope>NUCLEOTIDE SEQUENCE [LARGE SCALE GENOMIC DNA]</scope>
    <source>
        <strain evidence="8 9">MEC069</strain>
    </source>
</reference>
<evidence type="ECO:0000256" key="5">
    <source>
        <dbReference type="ARBA" id="ARBA00022833"/>
    </source>
</evidence>
<dbReference type="SUPFAM" id="SSF47781">
    <property type="entry name" value="RuvA domain 2-like"/>
    <property type="match status" value="1"/>
</dbReference>
<dbReference type="PROSITE" id="PS01302">
    <property type="entry name" value="UPF0758"/>
    <property type="match status" value="1"/>
</dbReference>
<proteinExistence type="inferred from homology"/>
<dbReference type="CDD" id="cd08071">
    <property type="entry name" value="MPN_DUF2466"/>
    <property type="match status" value="1"/>
</dbReference>
<dbReference type="RefSeq" id="WP_230632885.1">
    <property type="nucleotide sequence ID" value="NZ_MYFO02000006.1"/>
</dbReference>
<comment type="caution">
    <text evidence="8">The sequence shown here is derived from an EMBL/GenBank/DDBJ whole genome shotgun (WGS) entry which is preliminary data.</text>
</comment>
<evidence type="ECO:0000259" key="7">
    <source>
        <dbReference type="PROSITE" id="PS50249"/>
    </source>
</evidence>